<dbReference type="InterPro" id="IPR001680">
    <property type="entry name" value="WD40_rpt"/>
</dbReference>
<gene>
    <name evidence="13" type="ORF">MNOR_LOCUS4091</name>
</gene>
<keyword evidence="6" id="KW-0677">Repeat</keyword>
<dbReference type="GO" id="GO:1990234">
    <property type="term" value="C:transferase complex"/>
    <property type="evidence" value="ECO:0007669"/>
    <property type="project" value="UniProtKB-ARBA"/>
</dbReference>
<keyword evidence="1" id="KW-0813">Transport</keyword>
<feature type="repeat" description="WD" evidence="11">
    <location>
        <begin position="342"/>
        <end position="359"/>
    </location>
</feature>
<keyword evidence="2" id="KW-0963">Cytoplasm</keyword>
<dbReference type="Gene3D" id="2.130.10.10">
    <property type="entry name" value="YVTN repeat-like/Quinoprotein amine dehydrogenase"/>
    <property type="match status" value="1"/>
</dbReference>
<accession>A0AAV2PVD2</accession>
<dbReference type="Pfam" id="PF00400">
    <property type="entry name" value="WD40"/>
    <property type="match status" value="7"/>
</dbReference>
<dbReference type="InterPro" id="IPR056795">
    <property type="entry name" value="PAC1-like_LisH-like_dom"/>
</dbReference>
<feature type="repeat" description="WD" evidence="11">
    <location>
        <begin position="180"/>
        <end position="221"/>
    </location>
</feature>
<keyword evidence="14" id="KW-1185">Reference proteome</keyword>
<evidence type="ECO:0000256" key="10">
    <source>
        <dbReference type="ARBA" id="ARBA00023306"/>
    </source>
</evidence>
<keyword evidence="8" id="KW-0175">Coiled coil</keyword>
<dbReference type="InterPro" id="IPR037190">
    <property type="entry name" value="LIS1_N"/>
</dbReference>
<dbReference type="PANTHER" id="PTHR22847:SF637">
    <property type="entry name" value="WD REPEAT DOMAIN 5B"/>
    <property type="match status" value="1"/>
</dbReference>
<keyword evidence="3 11" id="KW-0853">WD repeat</keyword>
<evidence type="ECO:0000256" key="11">
    <source>
        <dbReference type="PROSITE-ProRule" id="PRU00221"/>
    </source>
</evidence>
<dbReference type="PROSITE" id="PS50896">
    <property type="entry name" value="LISH"/>
    <property type="match status" value="1"/>
</dbReference>
<dbReference type="InterPro" id="IPR017252">
    <property type="entry name" value="Dynein_regulator_LIS1"/>
</dbReference>
<protein>
    <recommendedName>
        <fullName evidence="12">PAC1-like LisH-like dimerisation domain-containing protein</fullName>
    </recommendedName>
</protein>
<dbReference type="PROSITE" id="PS00678">
    <property type="entry name" value="WD_REPEATS_1"/>
    <property type="match status" value="5"/>
</dbReference>
<evidence type="ECO:0000256" key="2">
    <source>
        <dbReference type="ARBA" id="ARBA00022490"/>
    </source>
</evidence>
<dbReference type="PRINTS" id="PR00320">
    <property type="entry name" value="GPROTEINBRPT"/>
</dbReference>
<proteinExistence type="inferred from homology"/>
<dbReference type="FunFam" id="1.20.960.30:FF:000002">
    <property type="entry name" value="Platelet-activating factor acetylhydrolase ib"/>
    <property type="match status" value="1"/>
</dbReference>
<dbReference type="PIRSF" id="PIRSF037647">
    <property type="entry name" value="Dynein_regulator_Lis1"/>
    <property type="match status" value="1"/>
</dbReference>
<feature type="non-terminal residue" evidence="13">
    <location>
        <position position="444"/>
    </location>
</feature>
<evidence type="ECO:0000313" key="13">
    <source>
        <dbReference type="EMBL" id="CAL4064442.1"/>
    </source>
</evidence>
<dbReference type="InterPro" id="IPR015943">
    <property type="entry name" value="WD40/YVTN_repeat-like_dom_sf"/>
</dbReference>
<feature type="repeat" description="WD" evidence="11">
    <location>
        <begin position="368"/>
        <end position="409"/>
    </location>
</feature>
<dbReference type="GO" id="GO:0030286">
    <property type="term" value="C:dynein complex"/>
    <property type="evidence" value="ECO:0007669"/>
    <property type="project" value="UniProtKB-ARBA"/>
</dbReference>
<evidence type="ECO:0000256" key="3">
    <source>
        <dbReference type="ARBA" id="ARBA00022574"/>
    </source>
</evidence>
<dbReference type="HAMAP" id="MF_03141">
    <property type="entry name" value="lis1"/>
    <property type="match status" value="1"/>
</dbReference>
<dbReference type="GO" id="GO:0051301">
    <property type="term" value="P:cell division"/>
    <property type="evidence" value="ECO:0007669"/>
    <property type="project" value="UniProtKB-KW"/>
</dbReference>
<dbReference type="InterPro" id="IPR019775">
    <property type="entry name" value="WD40_repeat_CS"/>
</dbReference>
<dbReference type="SMART" id="SM00667">
    <property type="entry name" value="LisH"/>
    <property type="match status" value="1"/>
</dbReference>
<dbReference type="InterPro" id="IPR036322">
    <property type="entry name" value="WD40_repeat_dom_sf"/>
</dbReference>
<dbReference type="InterPro" id="IPR020472">
    <property type="entry name" value="WD40_PAC1"/>
</dbReference>
<dbReference type="GO" id="GO:0005874">
    <property type="term" value="C:microtubule"/>
    <property type="evidence" value="ECO:0007669"/>
    <property type="project" value="UniProtKB-KW"/>
</dbReference>
<dbReference type="EMBL" id="CAXKWB010001484">
    <property type="protein sequence ID" value="CAL4064442.1"/>
    <property type="molecule type" value="Genomic_DNA"/>
</dbReference>
<evidence type="ECO:0000313" key="14">
    <source>
        <dbReference type="Proteomes" id="UP001497623"/>
    </source>
</evidence>
<dbReference type="CDD" id="cd00200">
    <property type="entry name" value="WD40"/>
    <property type="match status" value="1"/>
</dbReference>
<evidence type="ECO:0000256" key="5">
    <source>
        <dbReference type="ARBA" id="ARBA00022701"/>
    </source>
</evidence>
<dbReference type="PROSITE" id="PS50082">
    <property type="entry name" value="WD_REPEATS_2"/>
    <property type="match status" value="7"/>
</dbReference>
<dbReference type="AlphaFoldDB" id="A0AAV2PVD2"/>
<keyword evidence="9" id="KW-0206">Cytoskeleton</keyword>
<keyword evidence="5" id="KW-0493">Microtubule</keyword>
<evidence type="ECO:0000256" key="9">
    <source>
        <dbReference type="ARBA" id="ARBA00023212"/>
    </source>
</evidence>
<dbReference type="InterPro" id="IPR006594">
    <property type="entry name" value="LisH"/>
</dbReference>
<evidence type="ECO:0000256" key="6">
    <source>
        <dbReference type="ARBA" id="ARBA00022737"/>
    </source>
</evidence>
<evidence type="ECO:0000256" key="4">
    <source>
        <dbReference type="ARBA" id="ARBA00022618"/>
    </source>
</evidence>
<dbReference type="Proteomes" id="UP001497623">
    <property type="component" value="Unassembled WGS sequence"/>
</dbReference>
<dbReference type="SUPFAM" id="SSF50978">
    <property type="entry name" value="WD40 repeat-like"/>
    <property type="match status" value="1"/>
</dbReference>
<comment type="caution">
    <text evidence="13">The sequence shown here is derived from an EMBL/GenBank/DDBJ whole genome shotgun (WGS) entry which is preliminary data.</text>
</comment>
<dbReference type="GO" id="GO:0051225">
    <property type="term" value="P:spindle assembly"/>
    <property type="evidence" value="ECO:0007669"/>
    <property type="project" value="UniProtKB-ARBA"/>
</dbReference>
<dbReference type="PANTHER" id="PTHR22847">
    <property type="entry name" value="WD40 REPEAT PROTEIN"/>
    <property type="match status" value="1"/>
</dbReference>
<name>A0AAV2PVD2_MEGNR</name>
<feature type="repeat" description="WD" evidence="11">
    <location>
        <begin position="264"/>
        <end position="295"/>
    </location>
</feature>
<keyword evidence="10" id="KW-0131">Cell cycle</keyword>
<dbReference type="Pfam" id="PF24951">
    <property type="entry name" value="LisH_PAC1"/>
    <property type="match status" value="1"/>
</dbReference>
<feature type="repeat" description="WD" evidence="11">
    <location>
        <begin position="222"/>
        <end position="263"/>
    </location>
</feature>
<feature type="repeat" description="WD" evidence="11">
    <location>
        <begin position="138"/>
        <end position="179"/>
    </location>
</feature>
<sequence>MTKKVLGNLNGRKFTVLRETAHIMFHFQSKSLIMKMVLSQRQREELNKAIADYLCSNGYMEALEAFKSEADMPGEIERKYAGLLEKKWTSVIRLQKKVMDIGLKLINASRSNLSTPADGGNSGHFSENALRLHTYYCLNGTKKLHTDVIFHPMYSVMVSSSEDGTIKVWDYETGDYEKTLKGHTDSIQDIAFDHTGKFLVSCSADMSIKLWDFTSYECIKTMHGHDHNVSSVSFMPTGDFILSCSRDKNIKMWEVSTGYCVKTFTGHREWVRMVRVNSDGSLIASCSNDQTVRVWLTATKECKAELREHDHVVECIAWCEGNATNAINEAAATDNRKPNYQGPFLISGSRDKTIKIWDVGIGLCLVTLVGHDNWVRQLHMHPGGKYILSASDDKTLRIWDIKNKRCQKTLDAHNHFCTSLDMHRNAPFVITGSVDQTIKVWECR</sequence>
<dbReference type="SUPFAM" id="SSF109925">
    <property type="entry name" value="Lissencephaly-1 protein (Lis-1, PAF-AH alpha) N-terminal domain"/>
    <property type="match status" value="1"/>
</dbReference>
<feature type="repeat" description="WD" evidence="11">
    <location>
        <begin position="410"/>
        <end position="444"/>
    </location>
</feature>
<dbReference type="PROSITE" id="PS50294">
    <property type="entry name" value="WD_REPEATS_REGION"/>
    <property type="match status" value="6"/>
</dbReference>
<dbReference type="SMART" id="SM00320">
    <property type="entry name" value="WD40"/>
    <property type="match status" value="7"/>
</dbReference>
<feature type="domain" description="PAC1-like LisH-like dimerisation" evidence="12">
    <location>
        <begin position="40"/>
        <end position="74"/>
    </location>
</feature>
<evidence type="ECO:0000256" key="8">
    <source>
        <dbReference type="ARBA" id="ARBA00023054"/>
    </source>
</evidence>
<dbReference type="Gene3D" id="1.20.960.30">
    <property type="match status" value="1"/>
</dbReference>
<dbReference type="GO" id="GO:0051299">
    <property type="term" value="P:centrosome separation"/>
    <property type="evidence" value="ECO:0007669"/>
    <property type="project" value="UniProtKB-ARBA"/>
</dbReference>
<keyword evidence="4" id="KW-0132">Cell division</keyword>
<organism evidence="13 14">
    <name type="scientific">Meganyctiphanes norvegica</name>
    <name type="common">Northern krill</name>
    <name type="synonym">Thysanopoda norvegica</name>
    <dbReference type="NCBI Taxonomy" id="48144"/>
    <lineage>
        <taxon>Eukaryota</taxon>
        <taxon>Metazoa</taxon>
        <taxon>Ecdysozoa</taxon>
        <taxon>Arthropoda</taxon>
        <taxon>Crustacea</taxon>
        <taxon>Multicrustacea</taxon>
        <taxon>Malacostraca</taxon>
        <taxon>Eumalacostraca</taxon>
        <taxon>Eucarida</taxon>
        <taxon>Euphausiacea</taxon>
        <taxon>Euphausiidae</taxon>
        <taxon>Meganyctiphanes</taxon>
    </lineage>
</organism>
<evidence type="ECO:0000256" key="7">
    <source>
        <dbReference type="ARBA" id="ARBA00022776"/>
    </source>
</evidence>
<keyword evidence="7" id="KW-0498">Mitosis</keyword>
<evidence type="ECO:0000256" key="1">
    <source>
        <dbReference type="ARBA" id="ARBA00022448"/>
    </source>
</evidence>
<reference evidence="13 14" key="1">
    <citation type="submission" date="2024-05" db="EMBL/GenBank/DDBJ databases">
        <authorList>
            <person name="Wallberg A."/>
        </authorList>
    </citation>
    <scope>NUCLEOTIDE SEQUENCE [LARGE SCALE GENOMIC DNA]</scope>
</reference>
<evidence type="ECO:0000259" key="12">
    <source>
        <dbReference type="Pfam" id="PF24951"/>
    </source>
</evidence>